<feature type="transmembrane region" description="Helical" evidence="7">
    <location>
        <begin position="258"/>
        <end position="280"/>
    </location>
</feature>
<evidence type="ECO:0000256" key="2">
    <source>
        <dbReference type="ARBA" id="ARBA00022448"/>
    </source>
</evidence>
<feature type="domain" description="Major facilitator superfamily (MFS) profile" evidence="8">
    <location>
        <begin position="225"/>
        <end position="412"/>
    </location>
</feature>
<dbReference type="Proteomes" id="UP000183376">
    <property type="component" value="Chromosome I"/>
</dbReference>
<feature type="transmembrane region" description="Helical" evidence="7">
    <location>
        <begin position="228"/>
        <end position="252"/>
    </location>
</feature>
<dbReference type="OrthoDB" id="9815525at2"/>
<dbReference type="Gene3D" id="1.20.1250.20">
    <property type="entry name" value="MFS general substrate transporter like domains"/>
    <property type="match status" value="1"/>
</dbReference>
<feature type="transmembrane region" description="Helical" evidence="7">
    <location>
        <begin position="51"/>
        <end position="73"/>
    </location>
</feature>
<dbReference type="STRING" id="211114.SAMN04489726_1113"/>
<evidence type="ECO:0000259" key="8">
    <source>
        <dbReference type="PROSITE" id="PS50850"/>
    </source>
</evidence>
<evidence type="ECO:0000256" key="5">
    <source>
        <dbReference type="ARBA" id="ARBA00022989"/>
    </source>
</evidence>
<feature type="transmembrane region" description="Helical" evidence="7">
    <location>
        <begin position="359"/>
        <end position="378"/>
    </location>
</feature>
<proteinExistence type="predicted"/>
<feature type="transmembrane region" description="Helical" evidence="7">
    <location>
        <begin position="292"/>
        <end position="310"/>
    </location>
</feature>
<evidence type="ECO:0000256" key="6">
    <source>
        <dbReference type="ARBA" id="ARBA00023136"/>
    </source>
</evidence>
<evidence type="ECO:0000256" key="1">
    <source>
        <dbReference type="ARBA" id="ARBA00004651"/>
    </source>
</evidence>
<dbReference type="PROSITE" id="PS50850">
    <property type="entry name" value="MFS"/>
    <property type="match status" value="1"/>
</dbReference>
<feature type="transmembrane region" description="Helical" evidence="7">
    <location>
        <begin position="316"/>
        <end position="338"/>
    </location>
</feature>
<dbReference type="eggNOG" id="COG2814">
    <property type="taxonomic scope" value="Bacteria"/>
</dbReference>
<dbReference type="AlphaFoldDB" id="A0A1G9SEC9"/>
<keyword evidence="6 7" id="KW-0472">Membrane</keyword>
<keyword evidence="5 7" id="KW-1133">Transmembrane helix</keyword>
<keyword evidence="3" id="KW-1003">Cell membrane</keyword>
<dbReference type="PANTHER" id="PTHR23513:SF6">
    <property type="entry name" value="MAJOR FACILITATOR SUPERFAMILY ASSOCIATED DOMAIN-CONTAINING PROTEIN"/>
    <property type="match status" value="1"/>
</dbReference>
<feature type="transmembrane region" description="Helical" evidence="7">
    <location>
        <begin position="80"/>
        <end position="101"/>
    </location>
</feature>
<dbReference type="EMBL" id="LT629701">
    <property type="protein sequence ID" value="SDM33828.1"/>
    <property type="molecule type" value="Genomic_DNA"/>
</dbReference>
<accession>A0A1G9SEC9</accession>
<feature type="transmembrane region" description="Helical" evidence="7">
    <location>
        <begin position="384"/>
        <end position="404"/>
    </location>
</feature>
<dbReference type="PANTHER" id="PTHR23513">
    <property type="entry name" value="INTEGRAL MEMBRANE EFFLUX PROTEIN-RELATED"/>
    <property type="match status" value="1"/>
</dbReference>
<dbReference type="GO" id="GO:0022857">
    <property type="term" value="F:transmembrane transporter activity"/>
    <property type="evidence" value="ECO:0007669"/>
    <property type="project" value="InterPro"/>
</dbReference>
<evidence type="ECO:0000256" key="7">
    <source>
        <dbReference type="SAM" id="Phobius"/>
    </source>
</evidence>
<organism evidence="9 10">
    <name type="scientific">Allokutzneria albata</name>
    <name type="common">Kibdelosporangium albatum</name>
    <dbReference type="NCBI Taxonomy" id="211114"/>
    <lineage>
        <taxon>Bacteria</taxon>
        <taxon>Bacillati</taxon>
        <taxon>Actinomycetota</taxon>
        <taxon>Actinomycetes</taxon>
        <taxon>Pseudonocardiales</taxon>
        <taxon>Pseudonocardiaceae</taxon>
        <taxon>Allokutzneria</taxon>
    </lineage>
</organism>
<dbReference type="RefSeq" id="WP_030432326.1">
    <property type="nucleotide sequence ID" value="NZ_JOEF01000026.1"/>
</dbReference>
<dbReference type="InterPro" id="IPR020846">
    <property type="entry name" value="MFS_dom"/>
</dbReference>
<keyword evidence="2" id="KW-0813">Transport</keyword>
<evidence type="ECO:0000313" key="10">
    <source>
        <dbReference type="Proteomes" id="UP000183376"/>
    </source>
</evidence>
<evidence type="ECO:0000256" key="4">
    <source>
        <dbReference type="ARBA" id="ARBA00022692"/>
    </source>
</evidence>
<dbReference type="SUPFAM" id="SSF103473">
    <property type="entry name" value="MFS general substrate transporter"/>
    <property type="match status" value="1"/>
</dbReference>
<dbReference type="CDD" id="cd06173">
    <property type="entry name" value="MFS_MefA_like"/>
    <property type="match status" value="1"/>
</dbReference>
<name>A0A1G9SEC9_ALLAB</name>
<reference evidence="9 10" key="1">
    <citation type="submission" date="2016-10" db="EMBL/GenBank/DDBJ databases">
        <authorList>
            <person name="de Groot N.N."/>
        </authorList>
    </citation>
    <scope>NUCLEOTIDE SEQUENCE [LARGE SCALE GENOMIC DNA]</scope>
    <source>
        <strain evidence="9 10">DSM 44149</strain>
    </source>
</reference>
<feature type="transmembrane region" description="Helical" evidence="7">
    <location>
        <begin position="107"/>
        <end position="128"/>
    </location>
</feature>
<comment type="subcellular location">
    <subcellularLocation>
        <location evidence="1">Cell membrane</location>
        <topology evidence="1">Multi-pass membrane protein</topology>
    </subcellularLocation>
</comment>
<sequence>MALTHASAVLRRRNFRLLWIGETTNKLGTGVSSVVLPLIAVTTLEATPLQIGLLAAASWLPWLLLSLHVGAWVDRLPRRPVMVISDGVALLVFATVPLAAWAGVLSIAHLIAAAFLGGAAAMCFTTAYRAYVPSVVDSDALVAANTALQSGEQAAQITGRGLGGLLAHLLGPATSLLADVASFAVSATCLLRIGAREPHPGTRSSGTDLTREIREGLRFTASDPFLRALALFGAVGNLAYTALQTLLVLFLARDIGASAAAVGAVVAMTGVGGLLGAAFAAPIARRVGTARAVVLSAGCTAPFALLIPLTTPGPGLALAMLAVLMIGCGLVVATVIIISFRQAFCPPHLLGRVGAGTQLLNYGAVPVGTLATGALADAVGTRAALWAVAALFLLYGTILIATPLRHHRDLPA</sequence>
<dbReference type="GO" id="GO:0005886">
    <property type="term" value="C:plasma membrane"/>
    <property type="evidence" value="ECO:0007669"/>
    <property type="project" value="UniProtKB-SubCell"/>
</dbReference>
<gene>
    <name evidence="9" type="ORF">SAMN04489726_1113</name>
</gene>
<dbReference type="InterPro" id="IPR036259">
    <property type="entry name" value="MFS_trans_sf"/>
</dbReference>
<evidence type="ECO:0000313" key="9">
    <source>
        <dbReference type="EMBL" id="SDM33828.1"/>
    </source>
</evidence>
<keyword evidence="4 7" id="KW-0812">Transmembrane</keyword>
<keyword evidence="10" id="KW-1185">Reference proteome</keyword>
<protein>
    <submittedName>
        <fullName evidence="9">Predicted arabinose efflux permease, MFS family</fullName>
    </submittedName>
</protein>
<evidence type="ECO:0000256" key="3">
    <source>
        <dbReference type="ARBA" id="ARBA00022475"/>
    </source>
</evidence>
<dbReference type="InterPro" id="IPR010290">
    <property type="entry name" value="TM_effector"/>
</dbReference>
<dbReference type="Pfam" id="PF05977">
    <property type="entry name" value="MFS_3"/>
    <property type="match status" value="1"/>
</dbReference>